<keyword evidence="7" id="KW-1185">Reference proteome</keyword>
<evidence type="ECO:0000259" key="5">
    <source>
        <dbReference type="PROSITE" id="PS50072"/>
    </source>
</evidence>
<dbReference type="InterPro" id="IPR020892">
    <property type="entry name" value="Cyclophilin-type_PPIase_CS"/>
</dbReference>
<dbReference type="EC" id="5.2.1.8" evidence="4"/>
<reference evidence="7" key="1">
    <citation type="journal article" date="2019" name="Int. J. Syst. Evol. Microbiol.">
        <title>The Global Catalogue of Microorganisms (GCM) 10K type strain sequencing project: providing services to taxonomists for standard genome sequencing and annotation.</title>
        <authorList>
            <consortium name="The Broad Institute Genomics Platform"/>
            <consortium name="The Broad Institute Genome Sequencing Center for Infectious Disease"/>
            <person name="Wu L."/>
            <person name="Ma J."/>
        </authorList>
    </citation>
    <scope>NUCLEOTIDE SEQUENCE [LARGE SCALE GENOMIC DNA]</scope>
    <source>
        <strain evidence="7">KCTC 22280</strain>
    </source>
</reference>
<feature type="domain" description="PPIase cyclophilin-type" evidence="5">
    <location>
        <begin position="61"/>
        <end position="211"/>
    </location>
</feature>
<organism evidence="6 7">
    <name type="scientific">Marinobacter zhanjiangensis</name>
    <dbReference type="NCBI Taxonomy" id="578215"/>
    <lineage>
        <taxon>Bacteria</taxon>
        <taxon>Pseudomonadati</taxon>
        <taxon>Pseudomonadota</taxon>
        <taxon>Gammaproteobacteria</taxon>
        <taxon>Pseudomonadales</taxon>
        <taxon>Marinobacteraceae</taxon>
        <taxon>Marinobacter</taxon>
    </lineage>
</organism>
<keyword evidence="2 4" id="KW-0697">Rotamase</keyword>
<comment type="catalytic activity">
    <reaction evidence="4">
        <text>[protein]-peptidylproline (omega=180) = [protein]-peptidylproline (omega=0)</text>
        <dbReference type="Rhea" id="RHEA:16237"/>
        <dbReference type="Rhea" id="RHEA-COMP:10747"/>
        <dbReference type="Rhea" id="RHEA-COMP:10748"/>
        <dbReference type="ChEBI" id="CHEBI:83833"/>
        <dbReference type="ChEBI" id="CHEBI:83834"/>
        <dbReference type="EC" id="5.2.1.8"/>
    </reaction>
</comment>
<dbReference type="PRINTS" id="PR00153">
    <property type="entry name" value="CSAPPISMRASE"/>
</dbReference>
<comment type="function">
    <text evidence="4">PPIases accelerate the folding of proteins. It catalyzes the cis-trans isomerization of proline imidic peptide bonds in oligopeptides.</text>
</comment>
<dbReference type="InterPro" id="IPR044665">
    <property type="entry name" value="E_coli_cyclophilin_A-like"/>
</dbReference>
<dbReference type="PANTHER" id="PTHR43246">
    <property type="entry name" value="PEPTIDYL-PROLYL CIS-TRANS ISOMERASE CYP38, CHLOROPLASTIC"/>
    <property type="match status" value="1"/>
</dbReference>
<evidence type="ECO:0000313" key="7">
    <source>
        <dbReference type="Proteomes" id="UP000601597"/>
    </source>
</evidence>
<evidence type="ECO:0000256" key="3">
    <source>
        <dbReference type="ARBA" id="ARBA00023235"/>
    </source>
</evidence>
<dbReference type="InterPro" id="IPR002130">
    <property type="entry name" value="Cyclophilin-type_PPIase_dom"/>
</dbReference>
<dbReference type="PROSITE" id="PS00170">
    <property type="entry name" value="CSA_PPIASE_1"/>
    <property type="match status" value="1"/>
</dbReference>
<dbReference type="SUPFAM" id="SSF50891">
    <property type="entry name" value="Cyclophilin-like"/>
    <property type="match status" value="1"/>
</dbReference>
<sequence>MDRLSARTAITATTAQRTGPFGSLIIALAMLLVGLVAPAQAQQTSSDNDELPLVRISTTEGAFTVRLRPDYAPLTVANFLEYVEEGFYDGTLFHRVIPGFMIQGGGFDQDLSKKETRDPVVNESSQTAKNLRGTLAMARTRDPDSATAQFFINLMDNPHLNATKARPGYTVFGKVIDGMGAVDAIAKANTTRAKGMSDVPADPVIIKSIRLIDDEQ</sequence>
<accession>A0ABQ3ATF9</accession>
<dbReference type="PROSITE" id="PS50072">
    <property type="entry name" value="CSA_PPIASE_2"/>
    <property type="match status" value="1"/>
</dbReference>
<dbReference type="Proteomes" id="UP000601597">
    <property type="component" value="Unassembled WGS sequence"/>
</dbReference>
<evidence type="ECO:0000313" key="6">
    <source>
        <dbReference type="EMBL" id="GGY66757.1"/>
    </source>
</evidence>
<name>A0ABQ3ATF9_9GAMM</name>
<comment type="caution">
    <text evidence="6">The sequence shown here is derived from an EMBL/GenBank/DDBJ whole genome shotgun (WGS) entry which is preliminary data.</text>
</comment>
<protein>
    <recommendedName>
        <fullName evidence="4">Peptidyl-prolyl cis-trans isomerase</fullName>
        <shortName evidence="4">PPIase</shortName>
        <ecNumber evidence="4">5.2.1.8</ecNumber>
    </recommendedName>
</protein>
<dbReference type="Gene3D" id="2.40.100.10">
    <property type="entry name" value="Cyclophilin-like"/>
    <property type="match status" value="1"/>
</dbReference>
<evidence type="ECO:0000256" key="1">
    <source>
        <dbReference type="ARBA" id="ARBA00007365"/>
    </source>
</evidence>
<evidence type="ECO:0000256" key="4">
    <source>
        <dbReference type="RuleBase" id="RU363019"/>
    </source>
</evidence>
<gene>
    <name evidence="6" type="primary">ppiA</name>
    <name evidence="6" type="ORF">GCM10007071_12080</name>
</gene>
<proteinExistence type="inferred from homology"/>
<comment type="similarity">
    <text evidence="1 4">Belongs to the cyclophilin-type PPIase family.</text>
</comment>
<dbReference type="EMBL" id="BMXV01000002">
    <property type="protein sequence ID" value="GGY66757.1"/>
    <property type="molecule type" value="Genomic_DNA"/>
</dbReference>
<dbReference type="InterPro" id="IPR029000">
    <property type="entry name" value="Cyclophilin-like_dom_sf"/>
</dbReference>
<keyword evidence="3 4" id="KW-0413">Isomerase</keyword>
<dbReference type="GO" id="GO:0016853">
    <property type="term" value="F:isomerase activity"/>
    <property type="evidence" value="ECO:0007669"/>
    <property type="project" value="UniProtKB-KW"/>
</dbReference>
<dbReference type="Pfam" id="PF00160">
    <property type="entry name" value="Pro_isomerase"/>
    <property type="match status" value="1"/>
</dbReference>
<evidence type="ECO:0000256" key="2">
    <source>
        <dbReference type="ARBA" id="ARBA00023110"/>
    </source>
</evidence>